<dbReference type="Pfam" id="PF20060">
    <property type="entry name" value="DUF6459"/>
    <property type="match status" value="1"/>
</dbReference>
<gene>
    <name evidence="1" type="ORF">GCM10023175_00690</name>
</gene>
<dbReference type="EMBL" id="BAABGT010000002">
    <property type="protein sequence ID" value="GAA4535298.1"/>
    <property type="molecule type" value="Genomic_DNA"/>
</dbReference>
<sequence length="166" mass="18082">MTITHDSEETTQDALRQALDPVRAWVWDGRELLPTCPTCGHRPDLPPPAPLPEGEPVIDVVADRAALREAARMVALLVDVMDQRRPPRQVRDLVHPRVLRYVAAVPADGSGSRGGARLLSVHPVQPHEGAVEVAAMIRLRGRRRALAASFEASGAAGWMCTTIRVL</sequence>
<organism evidence="1 2">
    <name type="scientific">Pseudonocardia xishanensis</name>
    <dbReference type="NCBI Taxonomy" id="630995"/>
    <lineage>
        <taxon>Bacteria</taxon>
        <taxon>Bacillati</taxon>
        <taxon>Actinomycetota</taxon>
        <taxon>Actinomycetes</taxon>
        <taxon>Pseudonocardiales</taxon>
        <taxon>Pseudonocardiaceae</taxon>
        <taxon>Pseudonocardia</taxon>
    </lineage>
</organism>
<dbReference type="InterPro" id="IPR045596">
    <property type="entry name" value="DUF6459"/>
</dbReference>
<evidence type="ECO:0000313" key="1">
    <source>
        <dbReference type="EMBL" id="GAA4535298.1"/>
    </source>
</evidence>
<comment type="caution">
    <text evidence="1">The sequence shown here is derived from an EMBL/GenBank/DDBJ whole genome shotgun (WGS) entry which is preliminary data.</text>
</comment>
<accession>A0ABP8RCT0</accession>
<keyword evidence="2" id="KW-1185">Reference proteome</keyword>
<dbReference type="Proteomes" id="UP001501598">
    <property type="component" value="Unassembled WGS sequence"/>
</dbReference>
<proteinExistence type="predicted"/>
<reference evidence="2" key="1">
    <citation type="journal article" date="2019" name="Int. J. Syst. Evol. Microbiol.">
        <title>The Global Catalogue of Microorganisms (GCM) 10K type strain sequencing project: providing services to taxonomists for standard genome sequencing and annotation.</title>
        <authorList>
            <consortium name="The Broad Institute Genomics Platform"/>
            <consortium name="The Broad Institute Genome Sequencing Center for Infectious Disease"/>
            <person name="Wu L."/>
            <person name="Ma J."/>
        </authorList>
    </citation>
    <scope>NUCLEOTIDE SEQUENCE [LARGE SCALE GENOMIC DNA]</scope>
    <source>
        <strain evidence="2">JCM 17906</strain>
    </source>
</reference>
<evidence type="ECO:0000313" key="2">
    <source>
        <dbReference type="Proteomes" id="UP001501598"/>
    </source>
</evidence>
<protein>
    <submittedName>
        <fullName evidence="1">Uncharacterized protein</fullName>
    </submittedName>
</protein>
<name>A0ABP8RCT0_9PSEU</name>
<dbReference type="RefSeq" id="WP_345411473.1">
    <property type="nucleotide sequence ID" value="NZ_BAABGT010000002.1"/>
</dbReference>